<proteinExistence type="predicted"/>
<sequence>MRRSIVEDTKKLGSAFDVNGTRSYDERLRFMRQAQGWKAVFRCCRLLLLPSFSCLRLSTVGTPTHAFLGEQIDQRQPAELRLQRRNFDLMLQQNDAVDYM</sequence>
<dbReference type="AlphaFoldDB" id="N1PVT4"/>
<accession>N1PVT4</accession>
<protein>
    <submittedName>
        <fullName evidence="1">Uncharacterized protein</fullName>
    </submittedName>
</protein>
<reference evidence="2" key="1">
    <citation type="journal article" date="2012" name="PLoS Genet.">
        <title>The genomes of the fungal plant pathogens Cladosporium fulvum and Dothistroma septosporum reveal adaptation to different hosts and lifestyles but also signatures of common ancestry.</title>
        <authorList>
            <person name="de Wit P.J.G.M."/>
            <person name="van der Burgt A."/>
            <person name="Oekmen B."/>
            <person name="Stergiopoulos I."/>
            <person name="Abd-Elsalam K.A."/>
            <person name="Aerts A.L."/>
            <person name="Bahkali A.H."/>
            <person name="Beenen H.G."/>
            <person name="Chettri P."/>
            <person name="Cox M.P."/>
            <person name="Datema E."/>
            <person name="de Vries R.P."/>
            <person name="Dhillon B."/>
            <person name="Ganley A.R."/>
            <person name="Griffiths S.A."/>
            <person name="Guo Y."/>
            <person name="Hamelin R.C."/>
            <person name="Henrissat B."/>
            <person name="Kabir M.S."/>
            <person name="Jashni M.K."/>
            <person name="Kema G."/>
            <person name="Klaubauf S."/>
            <person name="Lapidus A."/>
            <person name="Levasseur A."/>
            <person name="Lindquist E."/>
            <person name="Mehrabi R."/>
            <person name="Ohm R.A."/>
            <person name="Owen T.J."/>
            <person name="Salamov A."/>
            <person name="Schwelm A."/>
            <person name="Schijlen E."/>
            <person name="Sun H."/>
            <person name="van den Burg H.A."/>
            <person name="van Ham R.C.H.J."/>
            <person name="Zhang S."/>
            <person name="Goodwin S.B."/>
            <person name="Grigoriev I.V."/>
            <person name="Collemare J."/>
            <person name="Bradshaw R.E."/>
        </authorList>
    </citation>
    <scope>NUCLEOTIDE SEQUENCE [LARGE SCALE GENOMIC DNA]</scope>
    <source>
        <strain evidence="2">NZE10 / CBS 128990</strain>
    </source>
</reference>
<name>N1PVT4_DOTSN</name>
<evidence type="ECO:0000313" key="2">
    <source>
        <dbReference type="Proteomes" id="UP000016933"/>
    </source>
</evidence>
<evidence type="ECO:0000313" key="1">
    <source>
        <dbReference type="EMBL" id="EME47586.1"/>
    </source>
</evidence>
<organism evidence="1 2">
    <name type="scientific">Dothistroma septosporum (strain NZE10 / CBS 128990)</name>
    <name type="common">Red band needle blight fungus</name>
    <name type="synonym">Mycosphaerella pini</name>
    <dbReference type="NCBI Taxonomy" id="675120"/>
    <lineage>
        <taxon>Eukaryota</taxon>
        <taxon>Fungi</taxon>
        <taxon>Dikarya</taxon>
        <taxon>Ascomycota</taxon>
        <taxon>Pezizomycotina</taxon>
        <taxon>Dothideomycetes</taxon>
        <taxon>Dothideomycetidae</taxon>
        <taxon>Mycosphaerellales</taxon>
        <taxon>Mycosphaerellaceae</taxon>
        <taxon>Dothistroma</taxon>
    </lineage>
</organism>
<dbReference type="Proteomes" id="UP000016933">
    <property type="component" value="Unassembled WGS sequence"/>
</dbReference>
<dbReference type="OrthoDB" id="303614at2759"/>
<keyword evidence="2" id="KW-1185">Reference proteome</keyword>
<gene>
    <name evidence="1" type="ORF">DOTSEDRAFT_31998</name>
</gene>
<reference evidence="1 2" key="2">
    <citation type="journal article" date="2012" name="PLoS Pathog.">
        <title>Diverse lifestyles and strategies of plant pathogenesis encoded in the genomes of eighteen Dothideomycetes fungi.</title>
        <authorList>
            <person name="Ohm R.A."/>
            <person name="Feau N."/>
            <person name="Henrissat B."/>
            <person name="Schoch C.L."/>
            <person name="Horwitz B.A."/>
            <person name="Barry K.W."/>
            <person name="Condon B.J."/>
            <person name="Copeland A.C."/>
            <person name="Dhillon B."/>
            <person name="Glaser F."/>
            <person name="Hesse C.N."/>
            <person name="Kosti I."/>
            <person name="LaButti K."/>
            <person name="Lindquist E.A."/>
            <person name="Lucas S."/>
            <person name="Salamov A.A."/>
            <person name="Bradshaw R.E."/>
            <person name="Ciuffetti L."/>
            <person name="Hamelin R.C."/>
            <person name="Kema G.H.J."/>
            <person name="Lawrence C."/>
            <person name="Scott J.A."/>
            <person name="Spatafora J.W."/>
            <person name="Turgeon B.G."/>
            <person name="de Wit P.J.G.M."/>
            <person name="Zhong S."/>
            <person name="Goodwin S.B."/>
            <person name="Grigoriev I.V."/>
        </authorList>
    </citation>
    <scope>NUCLEOTIDE SEQUENCE [LARGE SCALE GENOMIC DNA]</scope>
    <source>
        <strain evidence="2">NZE10 / CBS 128990</strain>
    </source>
</reference>
<dbReference type="HOGENOM" id="CLU_2306015_0_0_1"/>
<dbReference type="EMBL" id="KB446536">
    <property type="protein sequence ID" value="EME47586.1"/>
    <property type="molecule type" value="Genomic_DNA"/>
</dbReference>